<keyword evidence="2" id="KW-1133">Transmembrane helix</keyword>
<gene>
    <name evidence="4" type="ORF">ABS24_07570</name>
</gene>
<sequence>MVTKSFDLIIYGASSFVGQILTHYLVEHVGVNKQVRWAIAGRSESKLEQFKESLGAVAAELPVIIADAADAQALDAMCQTTRVVVTTVGPYALYGEPLVKACAENGTDYCDLCGEAYWIKKMIVKYAESAKQSGARLVSCCGFDSIPSDLGVHFLQQKAHQRFGLFFGDVKLSVNAMKGGASGGTLASMIEAVKAAISDPALRKEMNNPYILCPENTGLKHSQISIKGPFFDQDIQRWVAPFIMEAINARVVLRSNMLLELPYGSEFLYREQMVTGIGIKGRLSALVLTLGLGFFAFSVVVSPIRKFMQRFVLPKPGEGPSPVAQLAGYFDVSLLGKNTHGEKLQVRVTGDRDPGYGCTAKMLAQAGLSLAFDFTEEEKVGGFWTPATAMGDKLIDRLTKHAGMTFELE</sequence>
<dbReference type="Pfam" id="PF03435">
    <property type="entry name" value="Sacchrp_dh_NADP"/>
    <property type="match status" value="1"/>
</dbReference>
<dbReference type="PANTHER" id="PTHR12286">
    <property type="entry name" value="SACCHAROPINE DEHYDROGENASE-LIKE OXIDOREDUCTASE"/>
    <property type="match status" value="1"/>
</dbReference>
<proteinExistence type="inferred from homology"/>
<protein>
    <submittedName>
        <fullName evidence="4">Saccharopine dehydrogenase</fullName>
    </submittedName>
</protein>
<dbReference type="Gene3D" id="3.40.50.720">
    <property type="entry name" value="NAD(P)-binding Rossmann-like Domain"/>
    <property type="match status" value="1"/>
</dbReference>
<dbReference type="PANTHER" id="PTHR12286:SF5">
    <property type="entry name" value="SACCHAROPINE DEHYDROGENASE-LIKE OXIDOREDUCTASE"/>
    <property type="match status" value="1"/>
</dbReference>
<dbReference type="GO" id="GO:0005886">
    <property type="term" value="C:plasma membrane"/>
    <property type="evidence" value="ECO:0007669"/>
    <property type="project" value="TreeGrafter"/>
</dbReference>
<keyword evidence="2" id="KW-0472">Membrane</keyword>
<feature type="transmembrane region" description="Helical" evidence="2">
    <location>
        <begin position="283"/>
        <end position="301"/>
    </location>
</feature>
<name>A0A0R2U433_9GAMM</name>
<dbReference type="GO" id="GO:0009247">
    <property type="term" value="P:glycolipid biosynthetic process"/>
    <property type="evidence" value="ECO:0007669"/>
    <property type="project" value="TreeGrafter"/>
</dbReference>
<dbReference type="AlphaFoldDB" id="A0A0R2U433"/>
<evidence type="ECO:0000256" key="1">
    <source>
        <dbReference type="ARBA" id="ARBA00010591"/>
    </source>
</evidence>
<reference evidence="4 5" key="1">
    <citation type="submission" date="2015-10" db="EMBL/GenBank/DDBJ databases">
        <title>Metagenome-Assembled Genomes uncover a global brackish microbiome.</title>
        <authorList>
            <person name="Hugerth L.W."/>
            <person name="Larsson J."/>
            <person name="Alneberg J."/>
            <person name="Lindh M.V."/>
            <person name="Legrand C."/>
            <person name="Pinhassi J."/>
            <person name="Andersson A.F."/>
        </authorList>
    </citation>
    <scope>NUCLEOTIDE SEQUENCE [LARGE SCALE GENOMIC DNA]</scope>
    <source>
        <strain evidence="4">BACL26 MAG-121220-bin70</strain>
    </source>
</reference>
<dbReference type="FunFam" id="3.40.50.720:FF:000413">
    <property type="entry name" value="Trans-acting enoyl reductase"/>
    <property type="match status" value="1"/>
</dbReference>
<keyword evidence="2" id="KW-0812">Transmembrane</keyword>
<organism evidence="4 5">
    <name type="scientific">SAR92 bacterium BACL26 MAG-121220-bin70</name>
    <dbReference type="NCBI Taxonomy" id="1655626"/>
    <lineage>
        <taxon>Bacteria</taxon>
        <taxon>Pseudomonadati</taxon>
        <taxon>Pseudomonadota</taxon>
        <taxon>Gammaproteobacteria</taxon>
        <taxon>Cellvibrionales</taxon>
        <taxon>Porticoccaceae</taxon>
        <taxon>SAR92 clade</taxon>
    </lineage>
</organism>
<evidence type="ECO:0000259" key="3">
    <source>
        <dbReference type="Pfam" id="PF03435"/>
    </source>
</evidence>
<dbReference type="InterPro" id="IPR036291">
    <property type="entry name" value="NAD(P)-bd_dom_sf"/>
</dbReference>
<dbReference type="InterPro" id="IPR051276">
    <property type="entry name" value="Saccharopine_DH-like_oxidrdct"/>
</dbReference>
<comment type="caution">
    <text evidence="4">The sequence shown here is derived from an EMBL/GenBank/DDBJ whole genome shotgun (WGS) entry which is preliminary data.</text>
</comment>
<evidence type="ECO:0000313" key="5">
    <source>
        <dbReference type="Proteomes" id="UP000051213"/>
    </source>
</evidence>
<dbReference type="Proteomes" id="UP000051213">
    <property type="component" value="Unassembled WGS sequence"/>
</dbReference>
<accession>A0A0R2U433</accession>
<feature type="domain" description="Saccharopine dehydrogenase NADP binding" evidence="3">
    <location>
        <begin position="9"/>
        <end position="136"/>
    </location>
</feature>
<dbReference type="InterPro" id="IPR005097">
    <property type="entry name" value="Sacchrp_dh_NADP-bd"/>
</dbReference>
<dbReference type="SUPFAM" id="SSF51735">
    <property type="entry name" value="NAD(P)-binding Rossmann-fold domains"/>
    <property type="match status" value="1"/>
</dbReference>
<comment type="similarity">
    <text evidence="1">Belongs to the saccharopine dehydrogenase family. Enoyl reductase subfamily.</text>
</comment>
<evidence type="ECO:0000313" key="4">
    <source>
        <dbReference type="EMBL" id="KRO92466.1"/>
    </source>
</evidence>
<evidence type="ECO:0000256" key="2">
    <source>
        <dbReference type="SAM" id="Phobius"/>
    </source>
</evidence>
<dbReference type="EMBL" id="LICA01000332">
    <property type="protein sequence ID" value="KRO92466.1"/>
    <property type="molecule type" value="Genomic_DNA"/>
</dbReference>